<name>A0ACC3BTG0_PYRYE</name>
<evidence type="ECO:0000313" key="2">
    <source>
        <dbReference type="Proteomes" id="UP000798662"/>
    </source>
</evidence>
<comment type="caution">
    <text evidence="1">The sequence shown here is derived from an EMBL/GenBank/DDBJ whole genome shotgun (WGS) entry which is preliminary data.</text>
</comment>
<accession>A0ACC3BTG0</accession>
<protein>
    <submittedName>
        <fullName evidence="1">Uncharacterized protein</fullName>
    </submittedName>
</protein>
<proteinExistence type="predicted"/>
<reference evidence="1" key="1">
    <citation type="submission" date="2019-11" db="EMBL/GenBank/DDBJ databases">
        <title>Nori genome reveals adaptations in red seaweeds to the harsh intertidal environment.</title>
        <authorList>
            <person name="Wang D."/>
            <person name="Mao Y."/>
        </authorList>
    </citation>
    <scope>NUCLEOTIDE SEQUENCE</scope>
    <source>
        <tissue evidence="1">Gametophyte</tissue>
    </source>
</reference>
<sequence>MAVTAPTTDAGGEGGGCGPRRGAAVAHRHCPFGSNPERPAARPARRLSRALTVGAAALVTAAAATSGGVAAQAVGGGDVGGGGVGGNGGGGGVGGGGAIVLTPMGVGNLTWAAVCGASPPAAITRTIPERGGGRCPPPGRWGAAHVRLSRPAVAPGAGDAAGTVMYATATGDGRDVYVSRVDASGAVVSAFPLRMRLRGDYGGTLQRIVSIGGALTGVGDLDGSGTEDLAVGATVVPMAAAGATGDGNATTSAFFIVTLTPSGEVKASNLLLLSRGFGCPPRSTLPCTHTIAGVGDVDGDNVGDVVVASNWRSVAVVTLSPTAAGNYKAVTAVRRSWYLAEGAGDTAPPDAVVVGVGDVDGDGIPDAVMNDPWYMGGRGALIVLSLSREGGLARERILSGALGGEGGLPSGYGGGPGTEWGAVLAAAGTAPGGGGVLAAGPLGRRGWAFLYLPAGEGGNVTRVRDVAVPVPVTALRGTAGGGGGDEAAFGVTMAVPAPSGTALNLYTFAL</sequence>
<dbReference type="EMBL" id="CM020618">
    <property type="protein sequence ID" value="KAK1860893.1"/>
    <property type="molecule type" value="Genomic_DNA"/>
</dbReference>
<dbReference type="Proteomes" id="UP000798662">
    <property type="component" value="Chromosome 1"/>
</dbReference>
<organism evidence="1 2">
    <name type="scientific">Pyropia yezoensis</name>
    <name type="common">Susabi-nori</name>
    <name type="synonym">Porphyra yezoensis</name>
    <dbReference type="NCBI Taxonomy" id="2788"/>
    <lineage>
        <taxon>Eukaryota</taxon>
        <taxon>Rhodophyta</taxon>
        <taxon>Bangiophyceae</taxon>
        <taxon>Bangiales</taxon>
        <taxon>Bangiaceae</taxon>
        <taxon>Pyropia</taxon>
    </lineage>
</organism>
<keyword evidence="2" id="KW-1185">Reference proteome</keyword>
<evidence type="ECO:0000313" key="1">
    <source>
        <dbReference type="EMBL" id="KAK1860893.1"/>
    </source>
</evidence>
<gene>
    <name evidence="1" type="ORF">I4F81_003479</name>
</gene>